<accession>A0ABS7YN75</accession>
<reference evidence="2" key="1">
    <citation type="submission" date="2023-07" db="EMBL/GenBank/DDBJ databases">
        <title>Molecular identification of indigenous halophilic bacteria isolated from red sea cost, biodegradation of synthetic dyes and assessment of degraded metabolite toxicity.</title>
        <authorList>
            <person name="Chaieb K."/>
            <person name="Altayb H.N."/>
        </authorList>
    </citation>
    <scope>NUCLEOTIDE SEQUENCE [LARGE SCALE GENOMIC DNA]</scope>
    <source>
        <strain evidence="2">K20</strain>
    </source>
</reference>
<protein>
    <submittedName>
        <fullName evidence="1">Uncharacterized protein</fullName>
    </submittedName>
</protein>
<comment type="caution">
    <text evidence="1">The sequence shown here is derived from an EMBL/GenBank/DDBJ whole genome shotgun (WGS) entry which is preliminary data.</text>
</comment>
<sequence length="106" mass="11602">MTINIENLLDSQAKELASSCSLIIAESLYEKFSDLADKLVAPFDEESGAVLLELYSLSASTDVKKFMLTKALERAEWFASCATSGGEGLARSVHVKKLRLKLEDSN</sequence>
<gene>
    <name evidence="1" type="ORF">LDJ79_13480</name>
</gene>
<keyword evidence="2" id="KW-1185">Reference proteome</keyword>
<evidence type="ECO:0000313" key="2">
    <source>
        <dbReference type="Proteomes" id="UP001199044"/>
    </source>
</evidence>
<dbReference type="RefSeq" id="WP_225250936.1">
    <property type="nucleotide sequence ID" value="NZ_JAIWIU010000092.1"/>
</dbReference>
<dbReference type="Proteomes" id="UP001199044">
    <property type="component" value="Unassembled WGS sequence"/>
</dbReference>
<evidence type="ECO:0000313" key="1">
    <source>
        <dbReference type="EMBL" id="MCA2017132.1"/>
    </source>
</evidence>
<dbReference type="EMBL" id="JAIWIU010000092">
    <property type="protein sequence ID" value="MCA2017132.1"/>
    <property type="molecule type" value="Genomic_DNA"/>
</dbReference>
<organism evidence="1 2">
    <name type="scientific">Vibrio tritonius</name>
    <dbReference type="NCBI Taxonomy" id="1435069"/>
    <lineage>
        <taxon>Bacteria</taxon>
        <taxon>Pseudomonadati</taxon>
        <taxon>Pseudomonadota</taxon>
        <taxon>Gammaproteobacteria</taxon>
        <taxon>Vibrionales</taxon>
        <taxon>Vibrionaceae</taxon>
        <taxon>Vibrio</taxon>
    </lineage>
</organism>
<name>A0ABS7YN75_9VIBR</name>
<proteinExistence type="predicted"/>